<dbReference type="Gene3D" id="3.40.630.30">
    <property type="match status" value="1"/>
</dbReference>
<gene>
    <name evidence="2" type="ORF">FNB15_09145</name>
</gene>
<name>A0A516H0V5_9PROT</name>
<keyword evidence="3" id="KW-1185">Reference proteome</keyword>
<dbReference type="InterPro" id="IPR045057">
    <property type="entry name" value="Gcn5-rel_NAT"/>
</dbReference>
<evidence type="ECO:0000313" key="3">
    <source>
        <dbReference type="Proteomes" id="UP000317496"/>
    </source>
</evidence>
<dbReference type="Pfam" id="PF14542">
    <property type="entry name" value="Acetyltransf_CG"/>
    <property type="match status" value="1"/>
</dbReference>
<proteinExistence type="predicted"/>
<protein>
    <submittedName>
        <fullName evidence="2">N-acetyltransferase</fullName>
    </submittedName>
</protein>
<dbReference type="Proteomes" id="UP000317496">
    <property type="component" value="Chromosome"/>
</dbReference>
<dbReference type="EMBL" id="CP041636">
    <property type="protein sequence ID" value="QDO97419.1"/>
    <property type="molecule type" value="Genomic_DNA"/>
</dbReference>
<dbReference type="SUPFAM" id="SSF55729">
    <property type="entry name" value="Acyl-CoA N-acyltransferases (Nat)"/>
    <property type="match status" value="1"/>
</dbReference>
<dbReference type="KEGG" id="fer:FNB15_09145"/>
<accession>A0A516H0V5</accession>
<reference evidence="2 3" key="1">
    <citation type="submission" date="2019-07" db="EMBL/GenBank/DDBJ databases">
        <title>Genome sequencing for Ferrovibrio sp. K5.</title>
        <authorList>
            <person name="Park S.-J."/>
        </authorList>
    </citation>
    <scope>NUCLEOTIDE SEQUENCE [LARGE SCALE GENOMIC DNA]</scope>
    <source>
        <strain evidence="2 3">K5</strain>
    </source>
</reference>
<evidence type="ECO:0000259" key="1">
    <source>
        <dbReference type="PROSITE" id="PS51729"/>
    </source>
</evidence>
<dbReference type="AlphaFoldDB" id="A0A516H0V5"/>
<dbReference type="InterPro" id="IPR016181">
    <property type="entry name" value="Acyl_CoA_acyltransferase"/>
</dbReference>
<dbReference type="PANTHER" id="PTHR31435">
    <property type="entry name" value="PROTEIN NATD1"/>
    <property type="match status" value="1"/>
</dbReference>
<evidence type="ECO:0000313" key="2">
    <source>
        <dbReference type="EMBL" id="QDO97419.1"/>
    </source>
</evidence>
<dbReference type="PROSITE" id="PS51729">
    <property type="entry name" value="GNAT_YJDJ"/>
    <property type="match status" value="1"/>
</dbReference>
<dbReference type="InterPro" id="IPR031165">
    <property type="entry name" value="GNAT_YJDJ"/>
</dbReference>
<keyword evidence="2" id="KW-0808">Transferase</keyword>
<dbReference type="PANTHER" id="PTHR31435:SF10">
    <property type="entry name" value="BSR4717 PROTEIN"/>
    <property type="match status" value="1"/>
</dbReference>
<organism evidence="2 3">
    <name type="scientific">Ferrovibrio terrae</name>
    <dbReference type="NCBI Taxonomy" id="2594003"/>
    <lineage>
        <taxon>Bacteria</taxon>
        <taxon>Pseudomonadati</taxon>
        <taxon>Pseudomonadota</taxon>
        <taxon>Alphaproteobacteria</taxon>
        <taxon>Rhodospirillales</taxon>
        <taxon>Rhodospirillaceae</taxon>
        <taxon>Ferrovibrio</taxon>
    </lineage>
</organism>
<feature type="domain" description="N-acetyltransferase" evidence="1">
    <location>
        <begin position="5"/>
        <end position="90"/>
    </location>
</feature>
<dbReference type="RefSeq" id="WP_144068400.1">
    <property type="nucleotide sequence ID" value="NZ_CP041636.1"/>
</dbReference>
<sequence>MSDVTDNTARSQYEMPVEGQIVFARYRRTGDTVALLHVESPVALRGTGAAGRLMQGIVELARQKNEKLVPLCSYAAAWMKRHPETADLLG</sequence>
<dbReference type="OrthoDB" id="9800945at2"/>
<dbReference type="GO" id="GO:0016740">
    <property type="term" value="F:transferase activity"/>
    <property type="evidence" value="ECO:0007669"/>
    <property type="project" value="UniProtKB-KW"/>
</dbReference>